<feature type="transmembrane region" description="Helical" evidence="1">
    <location>
        <begin position="76"/>
        <end position="100"/>
    </location>
</feature>
<dbReference type="AlphaFoldDB" id="A0A918PL43"/>
<dbReference type="RefSeq" id="WP_189622304.1">
    <property type="nucleotide sequence ID" value="NZ_BMZA01000019.1"/>
</dbReference>
<dbReference type="Proteomes" id="UP000648075">
    <property type="component" value="Unassembled WGS sequence"/>
</dbReference>
<evidence type="ECO:0000313" key="2">
    <source>
        <dbReference type="EMBL" id="GGZ14706.1"/>
    </source>
</evidence>
<protein>
    <recommendedName>
        <fullName evidence="4">DUF2065 domain-containing protein</fullName>
    </recommendedName>
</protein>
<keyword evidence="1" id="KW-0812">Transmembrane</keyword>
<keyword evidence="3" id="KW-1185">Reference proteome</keyword>
<reference evidence="2" key="1">
    <citation type="journal article" date="2014" name="Int. J. Syst. Evol. Microbiol.">
        <title>Complete genome sequence of Corynebacterium casei LMG S-19264T (=DSM 44701T), isolated from a smear-ripened cheese.</title>
        <authorList>
            <consortium name="US DOE Joint Genome Institute (JGI-PGF)"/>
            <person name="Walter F."/>
            <person name="Albersmeier A."/>
            <person name="Kalinowski J."/>
            <person name="Ruckert C."/>
        </authorList>
    </citation>
    <scope>NUCLEOTIDE SEQUENCE</scope>
    <source>
        <strain evidence="2">KCTC 32255</strain>
    </source>
</reference>
<sequence length="132" mass="14290">MPDMNLIPAWTALFMGLFGFFVGIGALRRPDHWERLLAEIAASPALQVVTGLVEMAIGGVVYLANPWDSADWLSSALAVVGGLLVLEALAIIAFSDIYLAFWVRRFGPLARLWAWCSIAVGVAAMVIAALRF</sequence>
<evidence type="ECO:0008006" key="4">
    <source>
        <dbReference type="Google" id="ProtNLM"/>
    </source>
</evidence>
<feature type="transmembrane region" description="Helical" evidence="1">
    <location>
        <begin position="6"/>
        <end position="28"/>
    </location>
</feature>
<feature type="transmembrane region" description="Helical" evidence="1">
    <location>
        <begin position="112"/>
        <end position="130"/>
    </location>
</feature>
<keyword evidence="1" id="KW-0472">Membrane</keyword>
<feature type="transmembrane region" description="Helical" evidence="1">
    <location>
        <begin position="40"/>
        <end position="64"/>
    </location>
</feature>
<keyword evidence="1" id="KW-1133">Transmembrane helix</keyword>
<evidence type="ECO:0000313" key="3">
    <source>
        <dbReference type="Proteomes" id="UP000648075"/>
    </source>
</evidence>
<accession>A0A918PL43</accession>
<comment type="caution">
    <text evidence="2">The sequence shown here is derived from an EMBL/GenBank/DDBJ whole genome shotgun (WGS) entry which is preliminary data.</text>
</comment>
<reference evidence="2" key="2">
    <citation type="submission" date="2020-09" db="EMBL/GenBank/DDBJ databases">
        <authorList>
            <person name="Sun Q."/>
            <person name="Kim S."/>
        </authorList>
    </citation>
    <scope>NUCLEOTIDE SEQUENCE</scope>
    <source>
        <strain evidence="2">KCTC 32255</strain>
    </source>
</reference>
<dbReference type="EMBL" id="BMZA01000019">
    <property type="protein sequence ID" value="GGZ14706.1"/>
    <property type="molecule type" value="Genomic_DNA"/>
</dbReference>
<evidence type="ECO:0000256" key="1">
    <source>
        <dbReference type="SAM" id="Phobius"/>
    </source>
</evidence>
<name>A0A918PL43_9SPHN</name>
<organism evidence="2 3">
    <name type="scientific">Novosphingobium colocasiae</name>
    <dbReference type="NCBI Taxonomy" id="1256513"/>
    <lineage>
        <taxon>Bacteria</taxon>
        <taxon>Pseudomonadati</taxon>
        <taxon>Pseudomonadota</taxon>
        <taxon>Alphaproteobacteria</taxon>
        <taxon>Sphingomonadales</taxon>
        <taxon>Sphingomonadaceae</taxon>
        <taxon>Novosphingobium</taxon>
    </lineage>
</organism>
<proteinExistence type="predicted"/>
<gene>
    <name evidence="2" type="ORF">GCM10011614_32040</name>
</gene>